<keyword evidence="3" id="KW-1185">Reference proteome</keyword>
<sequence length="369" mass="41359">MRPRNYVAMPPWSISNQCLSRTEQLAGLVRDEFSHGLDAGEDAQHERLRRARVAERQEQDCRTAGEEEKEEEEEEGRRRGYVLLNTPPYGHGKWDLKRSVGALIRIGRVCDMGPALKAALPFAIAPQASPPLPGWHGRPQDPSDGGRLLETAKLPSPVVFPFHCPCLSEECLECLRVCVLSDPPLSQITLEGLHSPLTLSDSPSLKGHTLQRLPLRLVLLHTNTPHTFLLELHEALPWPQEKPSPPNFKCLLDDFQLTPIPRVCQLTLRSTSRLGFCSLSSRRHESSPSLDPPSNARSLDHASLTIARSELLRRTFSPFFLPWDPHSVLPLVQQPNLLPLLLRLRSVSSIDLSLLVITKRNTVDYFAGE</sequence>
<reference evidence="2 3" key="1">
    <citation type="submission" date="2014-02" db="EMBL/GenBank/DDBJ databases">
        <title>The genome sequence of Colletotrichum fioriniae PJ7.</title>
        <authorList>
            <person name="Baroncelli R."/>
            <person name="Thon M.R."/>
        </authorList>
    </citation>
    <scope>NUCLEOTIDE SEQUENCE [LARGE SCALE GENOMIC DNA]</scope>
    <source>
        <strain evidence="2 3">PJ7</strain>
    </source>
</reference>
<dbReference type="OrthoDB" id="10582925at2759"/>
<dbReference type="AlphaFoldDB" id="A0A010QPI4"/>
<proteinExistence type="predicted"/>
<dbReference type="HOGENOM" id="CLU_750066_0_0_1"/>
<comment type="caution">
    <text evidence="2">The sequence shown here is derived from an EMBL/GenBank/DDBJ whole genome shotgun (WGS) entry which is preliminary data.</text>
</comment>
<accession>A0A010QPI4</accession>
<organism evidence="2 3">
    <name type="scientific">Colletotrichum fioriniae PJ7</name>
    <dbReference type="NCBI Taxonomy" id="1445577"/>
    <lineage>
        <taxon>Eukaryota</taxon>
        <taxon>Fungi</taxon>
        <taxon>Dikarya</taxon>
        <taxon>Ascomycota</taxon>
        <taxon>Pezizomycotina</taxon>
        <taxon>Sordariomycetes</taxon>
        <taxon>Hypocreomycetidae</taxon>
        <taxon>Glomerellales</taxon>
        <taxon>Glomerellaceae</taxon>
        <taxon>Colletotrichum</taxon>
        <taxon>Colletotrichum acutatum species complex</taxon>
    </lineage>
</organism>
<feature type="region of interest" description="Disordered" evidence="1">
    <location>
        <begin position="50"/>
        <end position="79"/>
    </location>
</feature>
<dbReference type="EMBL" id="JARH01000341">
    <property type="protein sequence ID" value="EXF82027.1"/>
    <property type="molecule type" value="Genomic_DNA"/>
</dbReference>
<name>A0A010QPI4_9PEZI</name>
<dbReference type="Proteomes" id="UP000020467">
    <property type="component" value="Unassembled WGS sequence"/>
</dbReference>
<evidence type="ECO:0000313" key="2">
    <source>
        <dbReference type="EMBL" id="EXF82027.1"/>
    </source>
</evidence>
<evidence type="ECO:0000256" key="1">
    <source>
        <dbReference type="SAM" id="MobiDB-lite"/>
    </source>
</evidence>
<protein>
    <submittedName>
        <fullName evidence="2">Uncharacterized protein</fullName>
    </submittedName>
</protein>
<feature type="compositionally biased region" description="Basic and acidic residues" evidence="1">
    <location>
        <begin position="50"/>
        <end position="66"/>
    </location>
</feature>
<evidence type="ECO:0000313" key="3">
    <source>
        <dbReference type="Proteomes" id="UP000020467"/>
    </source>
</evidence>
<dbReference type="KEGG" id="cfj:CFIO01_00541"/>
<gene>
    <name evidence="2" type="ORF">CFIO01_00541</name>
</gene>